<comment type="caution">
    <text evidence="2">The sequence shown here is derived from an EMBL/GenBank/DDBJ whole genome shotgun (WGS) entry which is preliminary data.</text>
</comment>
<dbReference type="GO" id="GO:0005737">
    <property type="term" value="C:cytoplasm"/>
    <property type="evidence" value="ECO:0007669"/>
    <property type="project" value="InterPro"/>
</dbReference>
<evidence type="ECO:0000313" key="4">
    <source>
        <dbReference type="Proteomes" id="UP001210925"/>
    </source>
</evidence>
<name>A0AAD5UA89_9FUNG</name>
<protein>
    <submittedName>
        <fullName evidence="2">Programmed cell death protein</fullName>
    </submittedName>
</protein>
<dbReference type="Proteomes" id="UP001210925">
    <property type="component" value="Unassembled WGS sequence"/>
</dbReference>
<evidence type="ECO:0000313" key="3">
    <source>
        <dbReference type="EMBL" id="KAJ3253239.1"/>
    </source>
</evidence>
<keyword evidence="4" id="KW-1185">Reference proteome</keyword>
<sequence>MQVGFVGSSTNEDVDKIGGEPYGIKNPACPHCSKICFLLTQIYSMDRTILVFICPNNPCKYVVSFRINLKITIVEQVKVTKAEPLFKVESWSDSEDDTPDITNQSKEITMNQTSYKTIELDLFETDSKFPCFELYFENETRAKESYTYEQKLLEEYLKNNPQDEQILNGKVEEGEWNEDYEPADLSMKLFKKFTKTIQFNPTQVMRYEYKGKPLYYKRLENIPDCPCGAKRVFEFQIMPYVLTIIQKIDQVQDFIDNGLDFGTILVFVCEKDCDNQTEFAVAQSD</sequence>
<dbReference type="InterPro" id="IPR052815">
    <property type="entry name" value="PDCD2-like_regulator"/>
</dbReference>
<evidence type="ECO:0000259" key="1">
    <source>
        <dbReference type="Pfam" id="PF04194"/>
    </source>
</evidence>
<reference evidence="2" key="1">
    <citation type="submission" date="2020-05" db="EMBL/GenBank/DDBJ databases">
        <title>Phylogenomic resolution of chytrid fungi.</title>
        <authorList>
            <person name="Stajich J.E."/>
            <person name="Amses K."/>
            <person name="Simmons R."/>
            <person name="Seto K."/>
            <person name="Myers J."/>
            <person name="Bonds A."/>
            <person name="Quandt C.A."/>
            <person name="Barry K."/>
            <person name="Liu P."/>
            <person name="Grigoriev I."/>
            <person name="Longcore J.E."/>
            <person name="James T.Y."/>
        </authorList>
    </citation>
    <scope>NUCLEOTIDE SEQUENCE</scope>
    <source>
        <strain evidence="2">PLAUS21</strain>
    </source>
</reference>
<feature type="domain" description="Programmed cell death protein 2 C-terminal" evidence="1">
    <location>
        <begin position="188"/>
        <end position="276"/>
    </location>
</feature>
<organism evidence="2 4">
    <name type="scientific">Boothiomyces macroporosus</name>
    <dbReference type="NCBI Taxonomy" id="261099"/>
    <lineage>
        <taxon>Eukaryota</taxon>
        <taxon>Fungi</taxon>
        <taxon>Fungi incertae sedis</taxon>
        <taxon>Chytridiomycota</taxon>
        <taxon>Chytridiomycota incertae sedis</taxon>
        <taxon>Chytridiomycetes</taxon>
        <taxon>Rhizophydiales</taxon>
        <taxon>Terramycetaceae</taxon>
        <taxon>Boothiomyces</taxon>
    </lineage>
</organism>
<dbReference type="InterPro" id="IPR007320">
    <property type="entry name" value="PDCD2_C"/>
</dbReference>
<proteinExistence type="predicted"/>
<evidence type="ECO:0000313" key="2">
    <source>
        <dbReference type="EMBL" id="KAJ3252416.1"/>
    </source>
</evidence>
<gene>
    <name evidence="2" type="primary">PDCD2L_2</name>
    <name evidence="3" type="synonym">PDCD2L_1</name>
    <name evidence="3" type="ORF">HK103_000785</name>
    <name evidence="2" type="ORF">HK103_001583</name>
</gene>
<accession>A0AAD5UA89</accession>
<dbReference type="AlphaFoldDB" id="A0AAD5UA89"/>
<dbReference type="EMBL" id="JADGKB010000115">
    <property type="protein sequence ID" value="KAJ3253239.1"/>
    <property type="molecule type" value="Genomic_DNA"/>
</dbReference>
<dbReference type="PANTHER" id="PTHR46421">
    <property type="entry name" value="PROGRAMMED CELL DEATH PROTEIN 2-LIKE"/>
    <property type="match status" value="1"/>
</dbReference>
<dbReference type="Pfam" id="PF04194">
    <property type="entry name" value="PDCD2_C"/>
    <property type="match status" value="1"/>
</dbReference>
<dbReference type="EMBL" id="JADGKB010000142">
    <property type="protein sequence ID" value="KAJ3252416.1"/>
    <property type="molecule type" value="Genomic_DNA"/>
</dbReference>
<dbReference type="PANTHER" id="PTHR46421:SF1">
    <property type="entry name" value="PROGRAMMED CELL DEATH PROTEIN 2-LIKE"/>
    <property type="match status" value="1"/>
</dbReference>